<evidence type="ECO:0000256" key="5">
    <source>
        <dbReference type="ARBA" id="ARBA00022475"/>
    </source>
</evidence>
<evidence type="ECO:0000313" key="13">
    <source>
        <dbReference type="EMBL" id="CAB4706163.1"/>
    </source>
</evidence>
<dbReference type="Pfam" id="PF02673">
    <property type="entry name" value="BacA"/>
    <property type="match status" value="1"/>
</dbReference>
<protein>
    <recommendedName>
        <fullName evidence="4">Undecaprenyl-diphosphatase</fullName>
        <ecNumber evidence="3">3.6.1.27</ecNumber>
    </recommendedName>
    <alternativeName>
        <fullName evidence="10">Undecaprenyl pyrophosphate phosphatase</fullName>
    </alternativeName>
</protein>
<name>A0A6J6Q9M0_9ZZZZ</name>
<evidence type="ECO:0000256" key="9">
    <source>
        <dbReference type="ARBA" id="ARBA00023136"/>
    </source>
</evidence>
<comment type="subcellular location">
    <subcellularLocation>
        <location evidence="1">Cell membrane</location>
        <topology evidence="1">Multi-pass membrane protein</topology>
    </subcellularLocation>
</comment>
<dbReference type="HAMAP" id="MF_01006">
    <property type="entry name" value="Undec_diphosphatase"/>
    <property type="match status" value="1"/>
</dbReference>
<keyword evidence="6 12" id="KW-0812">Transmembrane</keyword>
<dbReference type="GO" id="GO:0005886">
    <property type="term" value="C:plasma membrane"/>
    <property type="evidence" value="ECO:0007669"/>
    <property type="project" value="UniProtKB-SubCell"/>
</dbReference>
<comment type="similarity">
    <text evidence="2">Belongs to the UppP family.</text>
</comment>
<feature type="transmembrane region" description="Helical" evidence="12">
    <location>
        <begin position="276"/>
        <end position="298"/>
    </location>
</feature>
<evidence type="ECO:0000256" key="1">
    <source>
        <dbReference type="ARBA" id="ARBA00004651"/>
    </source>
</evidence>
<feature type="transmembrane region" description="Helical" evidence="12">
    <location>
        <begin position="134"/>
        <end position="153"/>
    </location>
</feature>
<reference evidence="13" key="1">
    <citation type="submission" date="2020-05" db="EMBL/GenBank/DDBJ databases">
        <authorList>
            <person name="Chiriac C."/>
            <person name="Salcher M."/>
            <person name="Ghai R."/>
            <person name="Kavagutti S V."/>
        </authorList>
    </citation>
    <scope>NUCLEOTIDE SEQUENCE</scope>
</reference>
<dbReference type="GO" id="GO:0050380">
    <property type="term" value="F:undecaprenyl-diphosphatase activity"/>
    <property type="evidence" value="ECO:0007669"/>
    <property type="project" value="UniProtKB-EC"/>
</dbReference>
<evidence type="ECO:0000256" key="6">
    <source>
        <dbReference type="ARBA" id="ARBA00022692"/>
    </source>
</evidence>
<feature type="transmembrane region" description="Helical" evidence="12">
    <location>
        <begin position="310"/>
        <end position="329"/>
    </location>
</feature>
<organism evidence="13">
    <name type="scientific">freshwater metagenome</name>
    <dbReference type="NCBI Taxonomy" id="449393"/>
    <lineage>
        <taxon>unclassified sequences</taxon>
        <taxon>metagenomes</taxon>
        <taxon>ecological metagenomes</taxon>
    </lineage>
</organism>
<dbReference type="AlphaFoldDB" id="A0A6J6Q9M0"/>
<dbReference type="InterPro" id="IPR003824">
    <property type="entry name" value="UppP"/>
</dbReference>
<keyword evidence="7" id="KW-0378">Hydrolase</keyword>
<evidence type="ECO:0000256" key="11">
    <source>
        <dbReference type="ARBA" id="ARBA00047594"/>
    </source>
</evidence>
<comment type="catalytic activity">
    <reaction evidence="11">
        <text>di-trans,octa-cis-undecaprenyl diphosphate + H2O = di-trans,octa-cis-undecaprenyl phosphate + phosphate + H(+)</text>
        <dbReference type="Rhea" id="RHEA:28094"/>
        <dbReference type="ChEBI" id="CHEBI:15377"/>
        <dbReference type="ChEBI" id="CHEBI:15378"/>
        <dbReference type="ChEBI" id="CHEBI:43474"/>
        <dbReference type="ChEBI" id="CHEBI:58405"/>
        <dbReference type="ChEBI" id="CHEBI:60392"/>
        <dbReference type="EC" id="3.6.1.27"/>
    </reaction>
</comment>
<evidence type="ECO:0000256" key="4">
    <source>
        <dbReference type="ARBA" id="ARBA00021581"/>
    </source>
</evidence>
<evidence type="ECO:0000256" key="12">
    <source>
        <dbReference type="SAM" id="Phobius"/>
    </source>
</evidence>
<evidence type="ECO:0000256" key="8">
    <source>
        <dbReference type="ARBA" id="ARBA00022989"/>
    </source>
</evidence>
<feature type="transmembrane region" description="Helical" evidence="12">
    <location>
        <begin position="96"/>
        <end position="114"/>
    </location>
</feature>
<sequence>MNTNKIQTAAVSRKAVAATLGALAVLAILQPATAAALTVQVASTTETAMTAWRAALLGIIEGVTEYLPISSTGHLLVASDLLGLGTTKADQGAADTYAIAIQFGAILAVAGLFWKRFRDMILGVFGKSAGGRHLLILLIVAFAPAAVLGFLLDDKIKEVLFSSWTIVFAWFVGGLLILGLERAGKIPHRGEPAEPGRDRLLEITVRQAFIIGLVQCIALWPGTSRSLAAILGALLVGVSMSAAVEFSFLLGFVTLSAASGYSMLDGGGELFTQFGLLDPLIGLVFAFLAAVISIKWLITYLQEHSLAIFGWYRIVIAGITAGLLITGALNA</sequence>
<accession>A0A6J6Q9M0</accession>
<keyword evidence="9 12" id="KW-0472">Membrane</keyword>
<keyword evidence="8 12" id="KW-1133">Transmembrane helix</keyword>
<evidence type="ECO:0000256" key="3">
    <source>
        <dbReference type="ARBA" id="ARBA00012374"/>
    </source>
</evidence>
<evidence type="ECO:0000256" key="2">
    <source>
        <dbReference type="ARBA" id="ARBA00010621"/>
    </source>
</evidence>
<feature type="transmembrane region" description="Helical" evidence="12">
    <location>
        <begin position="227"/>
        <end position="255"/>
    </location>
</feature>
<dbReference type="EMBL" id="CAEZXS010000147">
    <property type="protein sequence ID" value="CAB4706163.1"/>
    <property type="molecule type" value="Genomic_DNA"/>
</dbReference>
<proteinExistence type="inferred from homology"/>
<evidence type="ECO:0000256" key="7">
    <source>
        <dbReference type="ARBA" id="ARBA00022801"/>
    </source>
</evidence>
<dbReference type="PANTHER" id="PTHR30622:SF3">
    <property type="entry name" value="UNDECAPRENYL-DIPHOSPHATASE"/>
    <property type="match status" value="1"/>
</dbReference>
<evidence type="ECO:0000256" key="10">
    <source>
        <dbReference type="ARBA" id="ARBA00032707"/>
    </source>
</evidence>
<feature type="transmembrane region" description="Helical" evidence="12">
    <location>
        <begin position="159"/>
        <end position="180"/>
    </location>
</feature>
<gene>
    <name evidence="13" type="ORF">UFOPK2582_01183</name>
</gene>
<keyword evidence="5" id="KW-1003">Cell membrane</keyword>
<dbReference type="PANTHER" id="PTHR30622">
    <property type="entry name" value="UNDECAPRENYL-DIPHOSPHATASE"/>
    <property type="match status" value="1"/>
</dbReference>
<dbReference type="EC" id="3.6.1.27" evidence="3"/>